<organism evidence="12 13">
    <name type="scientific">Mesoterricola sediminis</name>
    <dbReference type="NCBI Taxonomy" id="2927980"/>
    <lineage>
        <taxon>Bacteria</taxon>
        <taxon>Pseudomonadati</taxon>
        <taxon>Acidobacteriota</taxon>
        <taxon>Holophagae</taxon>
        <taxon>Holophagales</taxon>
        <taxon>Holophagaceae</taxon>
        <taxon>Mesoterricola</taxon>
    </lineage>
</organism>
<evidence type="ECO:0000256" key="6">
    <source>
        <dbReference type="ARBA" id="ARBA00026066"/>
    </source>
</evidence>
<dbReference type="Proteomes" id="UP001228113">
    <property type="component" value="Chromosome"/>
</dbReference>
<sequence>MRDPRAGAVTVFEGCARDHHGGRAVSSLAYEAFGPMARAELTRIREAAMARFDLLGCAIHHRTGEVPLTEAAVVVACAAAHRGPTFEAVAWIMDRVKESVPVWKKEAYRDGDAAWVEGEARRP</sequence>
<evidence type="ECO:0000256" key="9">
    <source>
        <dbReference type="ARBA" id="ARBA00030781"/>
    </source>
</evidence>
<protein>
    <recommendedName>
        <fullName evidence="4">Molybdopterin synthase catalytic subunit</fullName>
        <ecNumber evidence="3">2.8.1.12</ecNumber>
    </recommendedName>
    <alternativeName>
        <fullName evidence="9">MPT synthase subunit 2</fullName>
    </alternativeName>
    <alternativeName>
        <fullName evidence="7">Molybdenum cofactor biosynthesis protein E</fullName>
    </alternativeName>
    <alternativeName>
        <fullName evidence="8">Molybdopterin-converting factor large subunit</fullName>
    </alternativeName>
    <alternativeName>
        <fullName evidence="10">Molybdopterin-converting factor subunit 2</fullName>
    </alternativeName>
</protein>
<evidence type="ECO:0000256" key="10">
    <source>
        <dbReference type="ARBA" id="ARBA00032474"/>
    </source>
</evidence>
<keyword evidence="13" id="KW-1185">Reference proteome</keyword>
<dbReference type="SUPFAM" id="SSF54690">
    <property type="entry name" value="Molybdopterin synthase subunit MoaE"/>
    <property type="match status" value="1"/>
</dbReference>
<evidence type="ECO:0000256" key="2">
    <source>
        <dbReference type="ARBA" id="ARBA00005426"/>
    </source>
</evidence>
<name>A0AA48H7J1_9BACT</name>
<dbReference type="EMBL" id="AP027081">
    <property type="protein sequence ID" value="BDU77398.1"/>
    <property type="molecule type" value="Genomic_DNA"/>
</dbReference>
<evidence type="ECO:0000313" key="12">
    <source>
        <dbReference type="EMBL" id="BDU77398.1"/>
    </source>
</evidence>
<dbReference type="InterPro" id="IPR036563">
    <property type="entry name" value="MoaE_sf"/>
</dbReference>
<comment type="catalytic activity">
    <reaction evidence="11">
        <text>2 [molybdopterin-synthase sulfur-carrier protein]-C-terminal-Gly-aminoethanethioate + cyclic pyranopterin phosphate + H2O = molybdopterin + 2 [molybdopterin-synthase sulfur-carrier protein]-C-terminal Gly-Gly + 2 H(+)</text>
        <dbReference type="Rhea" id="RHEA:26333"/>
        <dbReference type="Rhea" id="RHEA-COMP:12202"/>
        <dbReference type="Rhea" id="RHEA-COMP:19907"/>
        <dbReference type="ChEBI" id="CHEBI:15377"/>
        <dbReference type="ChEBI" id="CHEBI:15378"/>
        <dbReference type="ChEBI" id="CHEBI:58698"/>
        <dbReference type="ChEBI" id="CHEBI:59648"/>
        <dbReference type="ChEBI" id="CHEBI:90778"/>
        <dbReference type="ChEBI" id="CHEBI:232372"/>
        <dbReference type="EC" id="2.8.1.12"/>
    </reaction>
</comment>
<dbReference type="CDD" id="cd00756">
    <property type="entry name" value="MoaE"/>
    <property type="match status" value="1"/>
</dbReference>
<evidence type="ECO:0000256" key="7">
    <source>
        <dbReference type="ARBA" id="ARBA00029745"/>
    </source>
</evidence>
<proteinExistence type="inferred from homology"/>
<comment type="pathway">
    <text evidence="1">Cofactor biosynthesis; molybdopterin biosynthesis.</text>
</comment>
<evidence type="ECO:0000256" key="11">
    <source>
        <dbReference type="ARBA" id="ARBA00049878"/>
    </source>
</evidence>
<evidence type="ECO:0000256" key="1">
    <source>
        <dbReference type="ARBA" id="ARBA00005046"/>
    </source>
</evidence>
<evidence type="ECO:0000256" key="4">
    <source>
        <dbReference type="ARBA" id="ARBA00013858"/>
    </source>
</evidence>
<comment type="similarity">
    <text evidence="2">Belongs to the MoaE family.</text>
</comment>
<evidence type="ECO:0000256" key="5">
    <source>
        <dbReference type="ARBA" id="ARBA00023150"/>
    </source>
</evidence>
<dbReference type="EC" id="2.8.1.12" evidence="3"/>
<keyword evidence="5" id="KW-0501">Molybdenum cofactor biosynthesis</keyword>
<dbReference type="KEGG" id="msea:METESE_23560"/>
<gene>
    <name evidence="12" type="ORF">METESE_23560</name>
</gene>
<dbReference type="Pfam" id="PF02391">
    <property type="entry name" value="MoaE"/>
    <property type="match status" value="1"/>
</dbReference>
<evidence type="ECO:0000256" key="8">
    <source>
        <dbReference type="ARBA" id="ARBA00030407"/>
    </source>
</evidence>
<dbReference type="PANTHER" id="PTHR23404">
    <property type="entry name" value="MOLYBDOPTERIN SYNTHASE RELATED"/>
    <property type="match status" value="1"/>
</dbReference>
<dbReference type="InterPro" id="IPR003448">
    <property type="entry name" value="Mopterin_biosynth_MoaE"/>
</dbReference>
<evidence type="ECO:0000256" key="3">
    <source>
        <dbReference type="ARBA" id="ARBA00011950"/>
    </source>
</evidence>
<dbReference type="GO" id="GO:0006777">
    <property type="term" value="P:Mo-molybdopterin cofactor biosynthetic process"/>
    <property type="evidence" value="ECO:0007669"/>
    <property type="project" value="UniProtKB-KW"/>
</dbReference>
<dbReference type="GO" id="GO:0030366">
    <property type="term" value="F:molybdopterin synthase activity"/>
    <property type="evidence" value="ECO:0007669"/>
    <property type="project" value="UniProtKB-EC"/>
</dbReference>
<reference evidence="12" key="1">
    <citation type="journal article" date="2023" name="Int. J. Syst. Evol. Microbiol.">
        <title>Mesoterricola silvestris gen. nov., sp. nov., Mesoterricola sediminis sp. nov., Geothrix oryzae sp. nov., Geothrix edaphica sp. nov., Geothrix rubra sp. nov., and Geothrix limicola sp. nov., six novel members of Acidobacteriota isolated from soils.</title>
        <authorList>
            <person name="Itoh H."/>
            <person name="Sugisawa Y."/>
            <person name="Mise K."/>
            <person name="Xu Z."/>
            <person name="Kuniyasu M."/>
            <person name="Ushijima N."/>
            <person name="Kawano K."/>
            <person name="Kobayashi E."/>
            <person name="Shiratori Y."/>
            <person name="Masuda Y."/>
            <person name="Senoo K."/>
        </authorList>
    </citation>
    <scope>NUCLEOTIDE SEQUENCE</scope>
    <source>
        <strain evidence="12">W786</strain>
    </source>
</reference>
<dbReference type="AlphaFoldDB" id="A0AA48H7J1"/>
<dbReference type="Gene3D" id="3.90.1170.40">
    <property type="entry name" value="Molybdopterin biosynthesis MoaE subunit"/>
    <property type="match status" value="1"/>
</dbReference>
<accession>A0AA48H7J1</accession>
<evidence type="ECO:0000313" key="13">
    <source>
        <dbReference type="Proteomes" id="UP001228113"/>
    </source>
</evidence>
<comment type="subunit">
    <text evidence="6">Heterotetramer of 2 MoaD subunits and 2 MoaE subunits. Also stable as homodimer. The enzyme changes between these two forms during catalysis.</text>
</comment>